<dbReference type="Proteomes" id="UP000692954">
    <property type="component" value="Unassembled WGS sequence"/>
</dbReference>
<comment type="caution">
    <text evidence="1">The sequence shown here is derived from an EMBL/GenBank/DDBJ whole genome shotgun (WGS) entry which is preliminary data.</text>
</comment>
<organism evidence="1 2">
    <name type="scientific">Paramecium sonneborni</name>
    <dbReference type="NCBI Taxonomy" id="65129"/>
    <lineage>
        <taxon>Eukaryota</taxon>
        <taxon>Sar</taxon>
        <taxon>Alveolata</taxon>
        <taxon>Ciliophora</taxon>
        <taxon>Intramacronucleata</taxon>
        <taxon>Oligohymenophorea</taxon>
        <taxon>Peniculida</taxon>
        <taxon>Parameciidae</taxon>
        <taxon>Paramecium</taxon>
    </lineage>
</organism>
<reference evidence="1" key="1">
    <citation type="submission" date="2021-01" db="EMBL/GenBank/DDBJ databases">
        <authorList>
            <consortium name="Genoscope - CEA"/>
            <person name="William W."/>
        </authorList>
    </citation>
    <scope>NUCLEOTIDE SEQUENCE</scope>
</reference>
<keyword evidence="2" id="KW-1185">Reference proteome</keyword>
<proteinExistence type="predicted"/>
<name>A0A8S1QSE7_9CILI</name>
<protein>
    <submittedName>
        <fullName evidence="1">Uncharacterized protein</fullName>
    </submittedName>
</protein>
<accession>A0A8S1QSE7</accession>
<gene>
    <name evidence="1" type="ORF">PSON_ATCC_30995.1.T1140003</name>
</gene>
<dbReference type="AlphaFoldDB" id="A0A8S1QSE7"/>
<evidence type="ECO:0000313" key="1">
    <source>
        <dbReference type="EMBL" id="CAD8117450.1"/>
    </source>
</evidence>
<evidence type="ECO:0000313" key="2">
    <source>
        <dbReference type="Proteomes" id="UP000692954"/>
    </source>
</evidence>
<sequence>MLQEFRQIQKQFLWQNFQETKLLQQEQQNYINLKLFCSVILFKFNNLNTYKKLNQKQFAKIMVYNWDLIRQNQDIQIRYIKFDRILNDHNKSLFQYIKVYHIETKIENLYYLKEIVLAIQIYLSIRILQITCNLDNKFFHTVKIIQKTLTSTWKNCNQIFRISFLIIMLTQIKSWFYQTFIQY</sequence>
<dbReference type="EMBL" id="CAJJDN010000114">
    <property type="protein sequence ID" value="CAD8117450.1"/>
    <property type="molecule type" value="Genomic_DNA"/>
</dbReference>